<gene>
    <name evidence="2" type="ORF">Q5H93_05320</name>
</gene>
<name>A0ABT9B793_9BACT</name>
<dbReference type="Pfam" id="PF06739">
    <property type="entry name" value="SBBP"/>
    <property type="match status" value="1"/>
</dbReference>
<dbReference type="Proteomes" id="UP001176429">
    <property type="component" value="Unassembled WGS sequence"/>
</dbReference>
<accession>A0ABT9B793</accession>
<dbReference type="InterPro" id="IPR052918">
    <property type="entry name" value="Motility_Chemotaxis_Reg"/>
</dbReference>
<keyword evidence="3" id="KW-1185">Reference proteome</keyword>
<sequence>MIFSTFTRLVAGVACCFFLIVGLLPTARAQAPTPAWQWAVRGASPGAPAAQSQANRLCVDAAGNTYVLGHFTTTLALGAFTLASPTTMGGYLAKYTPAGSVAWVRQLGSPSGGLYMYRVATDGAGNVYLTGVFEDELTIGSYVLPDPNNIPGGAGGPNGFVAKLDPQGSVVWAARIGPVPNAFGGGATCNGLAVDASGTVTIAGYLSGTVSVAGQAVPVSSGFQAYFYVARLTATGTASPTLAWVRTAEAPQIRFDTALALDAAGDVYAALSNTGGMTFGGHALPGTGTAWQSMLVKYDASGTAQWAVRLPEVLPAGTATLTNVADVAAPATGAVYVATHASASAPNYQRGLLLAQYSAQGAAGWQHTTVGSSSATGIGSLALDAAANLYVAGGFDTSFTLGGAALSSSPSTATDAYLLSFTPQGSLRYGLPISNGAGVEVISSLAVSPPETVHVAGAARGDAQLGPIALPATSTAYQLLIGRLQLRTTTAAQPASASALLLAPNPAHGTALLTLPAAPIPQPLALLDALARPVRHYTVPAGATTAQLNVAGLPAGLYVLRGAGASRKLVLE</sequence>
<reference evidence="2" key="1">
    <citation type="submission" date="2023-07" db="EMBL/GenBank/DDBJ databases">
        <authorList>
            <person name="Kim M.K."/>
        </authorList>
    </citation>
    <scope>NUCLEOTIDE SEQUENCE</scope>
    <source>
        <strain evidence="2">ASUV-10-1</strain>
    </source>
</reference>
<dbReference type="PANTHER" id="PTHR35580:SF1">
    <property type="entry name" value="PHYTASE-LIKE DOMAIN-CONTAINING PROTEIN"/>
    <property type="match status" value="1"/>
</dbReference>
<dbReference type="Gene3D" id="2.80.10.50">
    <property type="match status" value="1"/>
</dbReference>
<comment type="caution">
    <text evidence="2">The sequence shown here is derived from an EMBL/GenBank/DDBJ whole genome shotgun (WGS) entry which is preliminary data.</text>
</comment>
<evidence type="ECO:0000313" key="3">
    <source>
        <dbReference type="Proteomes" id="UP001176429"/>
    </source>
</evidence>
<feature type="signal peptide" evidence="1">
    <location>
        <begin position="1"/>
        <end position="31"/>
    </location>
</feature>
<evidence type="ECO:0000313" key="2">
    <source>
        <dbReference type="EMBL" id="MDO7874144.1"/>
    </source>
</evidence>
<proteinExistence type="predicted"/>
<dbReference type="InterPro" id="IPR010620">
    <property type="entry name" value="SBBP_repeat"/>
</dbReference>
<protein>
    <submittedName>
        <fullName evidence="2">SBBP repeat-containing protein</fullName>
    </submittedName>
</protein>
<organism evidence="2 3">
    <name type="scientific">Hymenobacter aranciens</name>
    <dbReference type="NCBI Taxonomy" id="3063996"/>
    <lineage>
        <taxon>Bacteria</taxon>
        <taxon>Pseudomonadati</taxon>
        <taxon>Bacteroidota</taxon>
        <taxon>Cytophagia</taxon>
        <taxon>Cytophagales</taxon>
        <taxon>Hymenobacteraceae</taxon>
        <taxon>Hymenobacter</taxon>
    </lineage>
</organism>
<keyword evidence="1" id="KW-0732">Signal</keyword>
<dbReference type="PANTHER" id="PTHR35580">
    <property type="entry name" value="CELL SURFACE GLYCOPROTEIN (S-LAYER PROTEIN)-LIKE PROTEIN"/>
    <property type="match status" value="1"/>
</dbReference>
<feature type="chain" id="PRO_5045959437" evidence="1">
    <location>
        <begin position="32"/>
        <end position="572"/>
    </location>
</feature>
<dbReference type="SUPFAM" id="SSF63829">
    <property type="entry name" value="Calcium-dependent phosphotriesterase"/>
    <property type="match status" value="1"/>
</dbReference>
<evidence type="ECO:0000256" key="1">
    <source>
        <dbReference type="SAM" id="SignalP"/>
    </source>
</evidence>
<dbReference type="EMBL" id="JAUQSY010000003">
    <property type="protein sequence ID" value="MDO7874144.1"/>
    <property type="molecule type" value="Genomic_DNA"/>
</dbReference>
<dbReference type="RefSeq" id="WP_305005460.1">
    <property type="nucleotide sequence ID" value="NZ_JAUQSY010000003.1"/>
</dbReference>